<dbReference type="InterPro" id="IPR058467">
    <property type="entry name" value="DUF8154"/>
</dbReference>
<keyword evidence="3" id="KW-1185">Reference proteome</keyword>
<dbReference type="OrthoDB" id="237859at2157"/>
<proteinExistence type="predicted"/>
<dbReference type="RefSeq" id="WP_006091719.1">
    <property type="nucleotide sequence ID" value="NZ_AOHW01000042.1"/>
</dbReference>
<dbReference type="eggNOG" id="arCOG06448">
    <property type="taxonomic scope" value="Archaea"/>
</dbReference>
<gene>
    <name evidence="2" type="ORF">C496_18017</name>
</gene>
<organism evidence="2 3">
    <name type="scientific">Natronorubrum tibetense GA33</name>
    <dbReference type="NCBI Taxonomy" id="1114856"/>
    <lineage>
        <taxon>Archaea</taxon>
        <taxon>Methanobacteriati</taxon>
        <taxon>Methanobacteriota</taxon>
        <taxon>Stenosarchaea group</taxon>
        <taxon>Halobacteria</taxon>
        <taxon>Halobacteriales</taxon>
        <taxon>Natrialbaceae</taxon>
        <taxon>Natronorubrum</taxon>
    </lineage>
</organism>
<dbReference type="Pfam" id="PF26481">
    <property type="entry name" value="DUF8154"/>
    <property type="match status" value="1"/>
</dbReference>
<dbReference type="EMBL" id="AOHW01000042">
    <property type="protein sequence ID" value="ELY38544.1"/>
    <property type="molecule type" value="Genomic_DNA"/>
</dbReference>
<dbReference type="Proteomes" id="UP000011599">
    <property type="component" value="Unassembled WGS sequence"/>
</dbReference>
<dbReference type="PATRIC" id="fig|1114856.3.peg.3738"/>
<reference evidence="2 3" key="1">
    <citation type="journal article" date="2014" name="PLoS Genet.">
        <title>Phylogenetically driven sequencing of extremely halophilic archaea reveals strategies for static and dynamic osmo-response.</title>
        <authorList>
            <person name="Becker E.A."/>
            <person name="Seitzer P.M."/>
            <person name="Tritt A."/>
            <person name="Larsen D."/>
            <person name="Krusor M."/>
            <person name="Yao A.I."/>
            <person name="Wu D."/>
            <person name="Madern D."/>
            <person name="Eisen J.A."/>
            <person name="Darling A.E."/>
            <person name="Facciotti M.T."/>
        </authorList>
    </citation>
    <scope>NUCLEOTIDE SEQUENCE [LARGE SCALE GENOMIC DNA]</scope>
    <source>
        <strain evidence="2 3">GA33</strain>
    </source>
</reference>
<evidence type="ECO:0000313" key="3">
    <source>
        <dbReference type="Proteomes" id="UP000011599"/>
    </source>
</evidence>
<sequence length="112" mass="12576">MDGSDVEDALEITEAMFEDTRGQSPEVGLDVEDEALVQLRKACRLLETATTLRERNGHYTVVIETSFVAIERSIQFYLIHRNAASGSDLRHDHAAVYERVAEMNLFSPSFGD</sequence>
<dbReference type="AlphaFoldDB" id="L9VN27"/>
<feature type="domain" description="DUF8154" evidence="1">
    <location>
        <begin position="1"/>
        <end position="110"/>
    </location>
</feature>
<comment type="caution">
    <text evidence="2">The sequence shown here is derived from an EMBL/GenBank/DDBJ whole genome shotgun (WGS) entry which is preliminary data.</text>
</comment>
<evidence type="ECO:0000259" key="1">
    <source>
        <dbReference type="Pfam" id="PF26481"/>
    </source>
</evidence>
<dbReference type="STRING" id="1114856.GCA_000383975_00281"/>
<evidence type="ECO:0000313" key="2">
    <source>
        <dbReference type="EMBL" id="ELY38544.1"/>
    </source>
</evidence>
<protein>
    <recommendedName>
        <fullName evidence="1">DUF8154 domain-containing protein</fullName>
    </recommendedName>
</protein>
<accession>L9VN27</accession>
<name>L9VN27_9EURY</name>